<dbReference type="InterPro" id="IPR035984">
    <property type="entry name" value="Acyl-CoA-binding_sf"/>
</dbReference>
<dbReference type="Pfam" id="PF00170">
    <property type="entry name" value="bZIP_1"/>
    <property type="match status" value="1"/>
</dbReference>
<evidence type="ECO:0008006" key="10">
    <source>
        <dbReference type="Google" id="ProtNLM"/>
    </source>
</evidence>
<feature type="region of interest" description="Disordered" evidence="5">
    <location>
        <begin position="313"/>
        <end position="366"/>
    </location>
</feature>
<dbReference type="SUPFAM" id="SSF47027">
    <property type="entry name" value="Acyl-CoA binding protein"/>
    <property type="match status" value="1"/>
</dbReference>
<dbReference type="InterPro" id="IPR023167">
    <property type="entry name" value="Yap1_redox_dom_sf"/>
</dbReference>
<dbReference type="SMART" id="SM00338">
    <property type="entry name" value="BRLZ"/>
    <property type="match status" value="1"/>
</dbReference>
<dbReference type="Gene3D" id="1.20.5.170">
    <property type="match status" value="1"/>
</dbReference>
<evidence type="ECO:0000256" key="4">
    <source>
        <dbReference type="SAM" id="Coils"/>
    </source>
</evidence>
<feature type="compositionally biased region" description="Basic and acidic residues" evidence="5">
    <location>
        <begin position="313"/>
        <end position="332"/>
    </location>
</feature>
<comment type="subcellular location">
    <subcellularLocation>
        <location evidence="2">Cytoplasm</location>
    </subcellularLocation>
    <subcellularLocation>
        <location evidence="1">Nucleus</location>
    </subcellularLocation>
</comment>
<dbReference type="InterPro" id="IPR050936">
    <property type="entry name" value="AP-1-like"/>
</dbReference>
<dbReference type="GO" id="GO:0090575">
    <property type="term" value="C:RNA polymerase II transcription regulator complex"/>
    <property type="evidence" value="ECO:0007669"/>
    <property type="project" value="TreeGrafter"/>
</dbReference>
<dbReference type="PROSITE" id="PS51228">
    <property type="entry name" value="ACB_2"/>
    <property type="match status" value="1"/>
</dbReference>
<dbReference type="OrthoDB" id="5380163at2759"/>
<dbReference type="Pfam" id="PF08601">
    <property type="entry name" value="PAP1"/>
    <property type="match status" value="1"/>
</dbReference>
<dbReference type="PROSITE" id="PS50217">
    <property type="entry name" value="BZIP"/>
    <property type="match status" value="1"/>
</dbReference>
<evidence type="ECO:0000313" key="9">
    <source>
        <dbReference type="Proteomes" id="UP000662931"/>
    </source>
</evidence>
<dbReference type="AlphaFoldDB" id="A0A875S3U6"/>
<dbReference type="Proteomes" id="UP000662931">
    <property type="component" value="Chromosome 3"/>
</dbReference>
<gene>
    <name evidence="8" type="ORF">FOA43_002985</name>
</gene>
<dbReference type="GO" id="GO:0005737">
    <property type="term" value="C:cytoplasm"/>
    <property type="evidence" value="ECO:0007669"/>
    <property type="project" value="UniProtKB-SubCell"/>
</dbReference>
<evidence type="ECO:0000259" key="7">
    <source>
        <dbReference type="PROSITE" id="PS51228"/>
    </source>
</evidence>
<evidence type="ECO:0000256" key="2">
    <source>
        <dbReference type="ARBA" id="ARBA00004496"/>
    </source>
</evidence>
<dbReference type="InterPro" id="IPR046347">
    <property type="entry name" value="bZIP_sf"/>
</dbReference>
<evidence type="ECO:0000313" key="8">
    <source>
        <dbReference type="EMBL" id="QPG75628.1"/>
    </source>
</evidence>
<protein>
    <recommendedName>
        <fullName evidence="10">BZIP domain-containing protein</fullName>
    </recommendedName>
</protein>
<dbReference type="InterPro" id="IPR013910">
    <property type="entry name" value="TF_PAP1"/>
</dbReference>
<dbReference type="InterPro" id="IPR004827">
    <property type="entry name" value="bZIP"/>
</dbReference>
<keyword evidence="9" id="KW-1185">Reference proteome</keyword>
<feature type="domain" description="BZIP" evidence="6">
    <location>
        <begin position="248"/>
        <end position="311"/>
    </location>
</feature>
<dbReference type="InterPro" id="IPR014352">
    <property type="entry name" value="FERM/acyl-CoA-bd_prot_sf"/>
</dbReference>
<organism evidence="8 9">
    <name type="scientific">Eeniella nana</name>
    <name type="common">Yeast</name>
    <name type="synonym">Brettanomyces nanus</name>
    <dbReference type="NCBI Taxonomy" id="13502"/>
    <lineage>
        <taxon>Eukaryota</taxon>
        <taxon>Fungi</taxon>
        <taxon>Dikarya</taxon>
        <taxon>Ascomycota</taxon>
        <taxon>Saccharomycotina</taxon>
        <taxon>Pichiomycetes</taxon>
        <taxon>Pichiales</taxon>
        <taxon>Pichiaceae</taxon>
        <taxon>Brettanomyces</taxon>
    </lineage>
</organism>
<dbReference type="PANTHER" id="PTHR40621:SF6">
    <property type="entry name" value="AP-1-LIKE TRANSCRIPTION FACTOR YAP1-RELATED"/>
    <property type="match status" value="1"/>
</dbReference>
<keyword evidence="3" id="KW-0539">Nucleus</keyword>
<evidence type="ECO:0000256" key="3">
    <source>
        <dbReference type="ARBA" id="ARBA00023242"/>
    </source>
</evidence>
<dbReference type="Pfam" id="PF00887">
    <property type="entry name" value="ACBP"/>
    <property type="match status" value="1"/>
</dbReference>
<evidence type="ECO:0000259" key="6">
    <source>
        <dbReference type="PROSITE" id="PS50217"/>
    </source>
</evidence>
<feature type="compositionally biased region" description="Polar residues" evidence="5">
    <location>
        <begin position="336"/>
        <end position="356"/>
    </location>
</feature>
<dbReference type="Gene3D" id="1.10.238.100">
    <property type="entry name" value="YAP1 redox domain. Chain B"/>
    <property type="match status" value="1"/>
</dbReference>
<feature type="domain" description="ACB" evidence="7">
    <location>
        <begin position="4"/>
        <end position="99"/>
    </location>
</feature>
<dbReference type="PROSITE" id="PS00036">
    <property type="entry name" value="BZIP_BASIC"/>
    <property type="match status" value="1"/>
</dbReference>
<sequence>MDQVDRAFNKAVSAIQTLSTWSQNDSLPKPPLTNRVKLYALYKQATEGDQGRSAHPPPPEDETSRRKWIAWKKEEGLTKTEAKKRYVACLIDTMKTYAGDSTESRDLLFELEFLWETIRDLKPIPLRSKSPAVSLYRVASGGFNTNIVRPPSRTTNVVAIESSARSDSPKKDLDLIRWQSEINRAVNRISLELEVLAEPQEEPGSDTTRSWLARALGVVYAYIKQGLQHAVADSLVILVVPGRKPLTTEPKNKRTAQNRAAQRAFRERKERKMKELESKVKLLEDEKLQITNETELLRSQVYTLLQELSKYRPVDQEEETRQSEGQKARSIDASDSAKSSPVSADSTTYSTLETPVSSISSSNVKDISGSSASSSSSFQFPSQWGNSSASPGLTQSELNQSSFKGDFDEGVSDFCAELGQVCGSKDCPIPKAKQQVQEKYASTSSSSLSIPELSPKVCESVSSATTAEDIEYSSSPFYNLLQSTTSGTTKPSDEMNFLLDSFTTPNPTAFNTDDLILGNDLEDYSGMLKKDTDDDTLGGLVTEVSKYDPLDELLGSQSQLNLITPATLPIFDGGDEKKVEGDDDSNETVPNTSGKMMKCSQIWERITSHPRFSEIDIDGLCSELKQKAKCSEHGVVVNGGDVGKLITNALDKKGSEVKENRFLKGLAC</sequence>
<dbReference type="GO" id="GO:0034599">
    <property type="term" value="P:cellular response to oxidative stress"/>
    <property type="evidence" value="ECO:0007669"/>
    <property type="project" value="UniProtKB-ARBA"/>
</dbReference>
<feature type="region of interest" description="Disordered" evidence="5">
    <location>
        <begin position="380"/>
        <end position="401"/>
    </location>
</feature>
<evidence type="ECO:0000256" key="1">
    <source>
        <dbReference type="ARBA" id="ARBA00004123"/>
    </source>
</evidence>
<dbReference type="PANTHER" id="PTHR40621">
    <property type="entry name" value="TRANSCRIPTION FACTOR KAPC-RELATED"/>
    <property type="match status" value="1"/>
</dbReference>
<feature type="region of interest" description="Disordered" evidence="5">
    <location>
        <begin position="46"/>
        <end position="66"/>
    </location>
</feature>
<reference evidence="8" key="1">
    <citation type="submission" date="2020-10" db="EMBL/GenBank/DDBJ databases">
        <authorList>
            <person name="Roach M.J.R."/>
        </authorList>
    </citation>
    <scope>NUCLEOTIDE SEQUENCE</scope>
    <source>
        <strain evidence="8">CBS 1945</strain>
    </source>
</reference>
<feature type="coiled-coil region" evidence="4">
    <location>
        <begin position="259"/>
        <end position="293"/>
    </location>
</feature>
<dbReference type="GeneID" id="62196386"/>
<dbReference type="EMBL" id="CP064814">
    <property type="protein sequence ID" value="QPG75628.1"/>
    <property type="molecule type" value="Genomic_DNA"/>
</dbReference>
<evidence type="ECO:0000256" key="5">
    <source>
        <dbReference type="SAM" id="MobiDB-lite"/>
    </source>
</evidence>
<feature type="compositionally biased region" description="Low complexity" evidence="5">
    <location>
        <begin position="357"/>
        <end position="366"/>
    </location>
</feature>
<dbReference type="RefSeq" id="XP_038779193.1">
    <property type="nucleotide sequence ID" value="XM_038923265.1"/>
</dbReference>
<dbReference type="FunFam" id="1.20.5.170:FF:000067">
    <property type="entry name" value="BZIP transcription factor"/>
    <property type="match status" value="1"/>
</dbReference>
<dbReference type="GO" id="GO:0000976">
    <property type="term" value="F:transcription cis-regulatory region binding"/>
    <property type="evidence" value="ECO:0007669"/>
    <property type="project" value="InterPro"/>
</dbReference>
<keyword evidence="4" id="KW-0175">Coiled coil</keyword>
<dbReference type="GO" id="GO:0001228">
    <property type="term" value="F:DNA-binding transcription activator activity, RNA polymerase II-specific"/>
    <property type="evidence" value="ECO:0007669"/>
    <property type="project" value="TreeGrafter"/>
</dbReference>
<dbReference type="CDD" id="cd14688">
    <property type="entry name" value="bZIP_YAP"/>
    <property type="match status" value="1"/>
</dbReference>
<dbReference type="SUPFAM" id="SSF57959">
    <property type="entry name" value="Leucine zipper domain"/>
    <property type="match status" value="1"/>
</dbReference>
<dbReference type="KEGG" id="bnn:FOA43_002985"/>
<dbReference type="InterPro" id="IPR000582">
    <property type="entry name" value="Acyl-CoA-binding_protein"/>
</dbReference>
<dbReference type="GO" id="GO:0000062">
    <property type="term" value="F:fatty-acyl-CoA binding"/>
    <property type="evidence" value="ECO:0007669"/>
    <property type="project" value="InterPro"/>
</dbReference>
<proteinExistence type="predicted"/>
<dbReference type="SUPFAM" id="SSF111430">
    <property type="entry name" value="YAP1 redox domain"/>
    <property type="match status" value="1"/>
</dbReference>
<accession>A0A875S3U6</accession>
<name>A0A875S3U6_EENNA</name>
<dbReference type="Gene3D" id="1.20.80.10">
    <property type="match status" value="1"/>
</dbReference>